<dbReference type="GO" id="GO:0016887">
    <property type="term" value="F:ATP hydrolysis activity"/>
    <property type="evidence" value="ECO:0007669"/>
    <property type="project" value="InterPro"/>
</dbReference>
<dbReference type="InterPro" id="IPR017750">
    <property type="entry name" value="ATPase_T1SS"/>
</dbReference>
<dbReference type="PANTHER" id="PTHR24221:SF248">
    <property type="entry name" value="ABC TRANSPORTER TRANSMEMBRANE REGION"/>
    <property type="match status" value="1"/>
</dbReference>
<dbReference type="GO" id="GO:0034040">
    <property type="term" value="F:ATPase-coupled lipid transmembrane transporter activity"/>
    <property type="evidence" value="ECO:0007669"/>
    <property type="project" value="TreeGrafter"/>
</dbReference>
<keyword evidence="2" id="KW-1003">Cell membrane</keyword>
<feature type="domain" description="ABC transporter" evidence="10">
    <location>
        <begin position="482"/>
        <end position="717"/>
    </location>
</feature>
<keyword evidence="6 9" id="KW-1133">Transmembrane helix</keyword>
<protein>
    <submittedName>
        <fullName evidence="12">Type I secretion system permease/ATPase</fullName>
    </submittedName>
</protein>
<evidence type="ECO:0000256" key="8">
    <source>
        <dbReference type="SAM" id="MobiDB-lite"/>
    </source>
</evidence>
<dbReference type="InterPro" id="IPR039421">
    <property type="entry name" value="Type_1_exporter"/>
</dbReference>
<dbReference type="InterPro" id="IPR017871">
    <property type="entry name" value="ABC_transporter-like_CS"/>
</dbReference>
<dbReference type="InterPro" id="IPR027417">
    <property type="entry name" value="P-loop_NTPase"/>
</dbReference>
<feature type="transmembrane region" description="Helical" evidence="9">
    <location>
        <begin position="199"/>
        <end position="217"/>
    </location>
</feature>
<dbReference type="Gene3D" id="1.20.1560.10">
    <property type="entry name" value="ABC transporter type 1, transmembrane domain"/>
    <property type="match status" value="1"/>
</dbReference>
<keyword evidence="7 9" id="KW-0472">Membrane</keyword>
<dbReference type="SMART" id="SM00382">
    <property type="entry name" value="AAA"/>
    <property type="match status" value="1"/>
</dbReference>
<dbReference type="SUPFAM" id="SSF90123">
    <property type="entry name" value="ABC transporter transmembrane region"/>
    <property type="match status" value="1"/>
</dbReference>
<dbReference type="Proteomes" id="UP000037507">
    <property type="component" value="Unassembled WGS sequence"/>
</dbReference>
<evidence type="ECO:0000256" key="5">
    <source>
        <dbReference type="ARBA" id="ARBA00022840"/>
    </source>
</evidence>
<feature type="transmembrane region" description="Helical" evidence="9">
    <location>
        <begin position="166"/>
        <end position="187"/>
    </location>
</feature>
<dbReference type="PROSITE" id="PS50893">
    <property type="entry name" value="ABC_TRANSPORTER_2"/>
    <property type="match status" value="1"/>
</dbReference>
<dbReference type="PANTHER" id="PTHR24221">
    <property type="entry name" value="ATP-BINDING CASSETTE SUB-FAMILY B"/>
    <property type="match status" value="1"/>
</dbReference>
<evidence type="ECO:0000259" key="10">
    <source>
        <dbReference type="PROSITE" id="PS50893"/>
    </source>
</evidence>
<dbReference type="GO" id="GO:0140359">
    <property type="term" value="F:ABC-type transporter activity"/>
    <property type="evidence" value="ECO:0007669"/>
    <property type="project" value="InterPro"/>
</dbReference>
<feature type="compositionally biased region" description="Polar residues" evidence="8">
    <location>
        <begin position="132"/>
        <end position="146"/>
    </location>
</feature>
<feature type="transmembrane region" description="Helical" evidence="9">
    <location>
        <begin position="306"/>
        <end position="323"/>
    </location>
</feature>
<dbReference type="InterPro" id="IPR003439">
    <property type="entry name" value="ABC_transporter-like_ATP-bd"/>
</dbReference>
<evidence type="ECO:0000256" key="9">
    <source>
        <dbReference type="SAM" id="Phobius"/>
    </source>
</evidence>
<keyword evidence="3 9" id="KW-0812">Transmembrane</keyword>
<dbReference type="EMBL" id="LFYT02000004">
    <property type="protein sequence ID" value="PVE43902.1"/>
    <property type="molecule type" value="Genomic_DNA"/>
</dbReference>
<proteinExistence type="predicted"/>
<dbReference type="AlphaFoldDB" id="A0A2T7UGV9"/>
<keyword evidence="4" id="KW-0547">Nucleotide-binding</keyword>
<evidence type="ECO:0000256" key="7">
    <source>
        <dbReference type="ARBA" id="ARBA00023136"/>
    </source>
</evidence>
<dbReference type="Pfam" id="PF00664">
    <property type="entry name" value="ABC_membrane"/>
    <property type="match status" value="1"/>
</dbReference>
<evidence type="ECO:0000313" key="12">
    <source>
        <dbReference type="EMBL" id="PVE43902.1"/>
    </source>
</evidence>
<evidence type="ECO:0000313" key="13">
    <source>
        <dbReference type="Proteomes" id="UP000037507"/>
    </source>
</evidence>
<keyword evidence="5" id="KW-0067">ATP-binding</keyword>
<feature type="transmembrane region" description="Helical" evidence="9">
    <location>
        <begin position="276"/>
        <end position="300"/>
    </location>
</feature>
<dbReference type="PROSITE" id="PS50929">
    <property type="entry name" value="ABC_TM1F"/>
    <property type="match status" value="1"/>
</dbReference>
<dbReference type="RefSeq" id="WP_053169483.1">
    <property type="nucleotide sequence ID" value="NZ_LFYT02000004.1"/>
</dbReference>
<keyword evidence="13" id="KW-1185">Reference proteome</keyword>
<dbReference type="InterPro" id="IPR036640">
    <property type="entry name" value="ABC1_TM_sf"/>
</dbReference>
<dbReference type="Gene3D" id="3.40.50.300">
    <property type="entry name" value="P-loop containing nucleotide triphosphate hydrolases"/>
    <property type="match status" value="1"/>
</dbReference>
<comment type="subcellular location">
    <subcellularLocation>
        <location evidence="1">Cell membrane</location>
        <topology evidence="1">Multi-pass membrane protein</topology>
    </subcellularLocation>
</comment>
<evidence type="ECO:0000256" key="3">
    <source>
        <dbReference type="ARBA" id="ARBA00022692"/>
    </source>
</evidence>
<name>A0A2T7UGV9_9BURK</name>
<dbReference type="GO" id="GO:0005524">
    <property type="term" value="F:ATP binding"/>
    <property type="evidence" value="ECO:0007669"/>
    <property type="project" value="UniProtKB-KW"/>
</dbReference>
<dbReference type="OrthoDB" id="8554730at2"/>
<evidence type="ECO:0000256" key="4">
    <source>
        <dbReference type="ARBA" id="ARBA00022741"/>
    </source>
</evidence>
<dbReference type="Gene3D" id="3.90.70.10">
    <property type="entry name" value="Cysteine proteinases"/>
    <property type="match status" value="1"/>
</dbReference>
<dbReference type="CDD" id="cd18587">
    <property type="entry name" value="ABC_6TM_LapB_like"/>
    <property type="match status" value="1"/>
</dbReference>
<feature type="domain" description="ABC transmembrane type-1" evidence="11">
    <location>
        <begin position="170"/>
        <end position="448"/>
    </location>
</feature>
<dbReference type="InterPro" id="IPR011527">
    <property type="entry name" value="ABC1_TM_dom"/>
</dbReference>
<accession>A0A2T7UGV9</accession>
<organism evidence="12 13">
    <name type="scientific">Limnohabitans planktonicus II-D5</name>
    <dbReference type="NCBI Taxonomy" id="1293045"/>
    <lineage>
        <taxon>Bacteria</taxon>
        <taxon>Pseudomonadati</taxon>
        <taxon>Pseudomonadota</taxon>
        <taxon>Betaproteobacteria</taxon>
        <taxon>Burkholderiales</taxon>
        <taxon>Comamonadaceae</taxon>
        <taxon>Limnohabitans</taxon>
    </lineage>
</organism>
<evidence type="ECO:0000256" key="2">
    <source>
        <dbReference type="ARBA" id="ARBA00022475"/>
    </source>
</evidence>
<dbReference type="Pfam" id="PF00005">
    <property type="entry name" value="ABC_tran"/>
    <property type="match status" value="1"/>
</dbReference>
<dbReference type="GO" id="GO:0005886">
    <property type="term" value="C:plasma membrane"/>
    <property type="evidence" value="ECO:0007669"/>
    <property type="project" value="UniProtKB-SubCell"/>
</dbReference>
<dbReference type="SUPFAM" id="SSF52540">
    <property type="entry name" value="P-loop containing nucleoside triphosphate hydrolases"/>
    <property type="match status" value="1"/>
</dbReference>
<comment type="caution">
    <text evidence="12">The sequence shown here is derived from an EMBL/GenBank/DDBJ whole genome shotgun (WGS) entry which is preliminary data.</text>
</comment>
<dbReference type="NCBIfam" id="TIGR03375">
    <property type="entry name" value="type_I_sec_LssB"/>
    <property type="match status" value="1"/>
</dbReference>
<dbReference type="InterPro" id="IPR003593">
    <property type="entry name" value="AAA+_ATPase"/>
</dbReference>
<gene>
    <name evidence="12" type="ORF">H663_005405</name>
</gene>
<reference evidence="12" key="1">
    <citation type="submission" date="2017-04" db="EMBL/GenBank/DDBJ databases">
        <title>Unexpected and diverse lifestyles within the genus Limnohabitans.</title>
        <authorList>
            <person name="Kasalicky V."/>
            <person name="Mehrshad M."/>
            <person name="Andrei S.-A."/>
            <person name="Salcher M."/>
            <person name="Kratochvilova H."/>
            <person name="Simek K."/>
            <person name="Ghai R."/>
        </authorList>
    </citation>
    <scope>NUCLEOTIDE SEQUENCE [LARGE SCALE GENOMIC DNA]</scope>
    <source>
        <strain evidence="12">II-D5</strain>
    </source>
</reference>
<evidence type="ECO:0000256" key="1">
    <source>
        <dbReference type="ARBA" id="ARBA00004651"/>
    </source>
</evidence>
<evidence type="ECO:0000256" key="6">
    <source>
        <dbReference type="ARBA" id="ARBA00022989"/>
    </source>
</evidence>
<dbReference type="STRING" id="1293045.H663_02335"/>
<dbReference type="PROSITE" id="PS00211">
    <property type="entry name" value="ABC_TRANSPORTER_1"/>
    <property type="match status" value="1"/>
</dbReference>
<evidence type="ECO:0000259" key="11">
    <source>
        <dbReference type="PROSITE" id="PS50929"/>
    </source>
</evidence>
<sequence>MSLQPSVFEALSHLALRLGQRVSARELMAQTAEFGDEDLTLLAAAQTLQSHGLEVQMAALSPAQYDNHLGPVVIGLTGGLAAVLLSRKGDACEVIAPHLNAALNADKPQWVTVDQLTTDSAGWSLHARIRQDSTQPSDPPSAQTQGDAPPPAAHWFWSVFRTLRGFYLDSTLAAMLINLLALATSMFSMNVYDRVIPNAALHSLWVLALGVTLAGLLELGLRTMRGYLVDVAGKKADLLLSSRIFKQALNLRAQDRPASSGQFAGQLREFESVRDFVSSTTLVTLSDVPFVIVFLCVIGFFGGPLVWVPIVGAVLVFLAGWASQWPIRESIERYQYESAQKLGFMVETLERLEQIRAMGAEPRMQSRWERISATTARSAMSSRLVSAITLNFTQFVQQACNTALIVWGVYLILEGRLTAGGLIGCTILAGRALGPLAQVAGLLTRYQHAVGAFKTLDRIMRLPGQYEPGRSYMGLQQTTGHLQVRQLQFSYPHTERPVLQVQNLDFAAGEHVALMGPVGSGKSTLLKMLACLYPPTQGQVLLDGLDMAHISPADLRDQLAWVSQDAVLFRGSLRDNLLMAAPHVSDARLQHVLQLTGIQPWVAGHPQGLDMPLGEGGAALSGGQRQMVALARALLANCPVVLLDEPTSAFDAANEQRLLDKLQTELAGKTVVIATHRPGPLSLATRLVLLDSGQVLADGPKEAVLQAVQEGRVKRAIGRTA</sequence>
<feature type="region of interest" description="Disordered" evidence="8">
    <location>
        <begin position="130"/>
        <end position="149"/>
    </location>
</feature>